<protein>
    <recommendedName>
        <fullName evidence="2">LRAT domain-containing protein</fullName>
    </recommendedName>
</protein>
<organism evidence="3 7">
    <name type="scientific">Cafeteria roenbergensis</name>
    <name type="common">Marine flagellate</name>
    <dbReference type="NCBI Taxonomy" id="33653"/>
    <lineage>
        <taxon>Eukaryota</taxon>
        <taxon>Sar</taxon>
        <taxon>Stramenopiles</taxon>
        <taxon>Bigyra</taxon>
        <taxon>Opalozoa</taxon>
        <taxon>Bicosoecida</taxon>
        <taxon>Cafeteriaceae</taxon>
        <taxon>Cafeteria</taxon>
    </lineage>
</organism>
<feature type="region of interest" description="Disordered" evidence="1">
    <location>
        <begin position="455"/>
        <end position="484"/>
    </location>
</feature>
<feature type="domain" description="LRAT" evidence="2">
    <location>
        <begin position="77"/>
        <end position="180"/>
    </location>
</feature>
<gene>
    <name evidence="5" type="ORF">FNF27_07561</name>
    <name evidence="3" type="ORF">FNF29_03414</name>
    <name evidence="4" type="ORF">FNF31_03203</name>
</gene>
<proteinExistence type="predicted"/>
<evidence type="ECO:0000313" key="3">
    <source>
        <dbReference type="EMBL" id="KAA0153225.1"/>
    </source>
</evidence>
<dbReference type="Proteomes" id="UP000325113">
    <property type="component" value="Unassembled WGS sequence"/>
</dbReference>
<evidence type="ECO:0000313" key="8">
    <source>
        <dbReference type="Proteomes" id="UP000325113"/>
    </source>
</evidence>
<dbReference type="OrthoDB" id="10051797at2759"/>
<dbReference type="Proteomes" id="UP000322899">
    <property type="component" value="Unassembled WGS sequence"/>
</dbReference>
<evidence type="ECO:0000313" key="6">
    <source>
        <dbReference type="Proteomes" id="UP000322899"/>
    </source>
</evidence>
<dbReference type="Gene3D" id="3.90.1720.10">
    <property type="entry name" value="endopeptidase domain like (from Nostoc punctiforme)"/>
    <property type="match status" value="1"/>
</dbReference>
<feature type="region of interest" description="Disordered" evidence="1">
    <location>
        <begin position="298"/>
        <end position="408"/>
    </location>
</feature>
<keyword evidence="7" id="KW-1185">Reference proteome</keyword>
<feature type="compositionally biased region" description="Low complexity" evidence="1">
    <location>
        <begin position="298"/>
        <end position="314"/>
    </location>
</feature>
<sequence>MADGDPLGQPNEEVDVAWGLQVSGLRGVVKRVVALMNPEQVRVAALHLDEALAGTGVAAVELGLHRLRPGDHLAYSFLRAPGVEAWHHGIFIGENPPKLVEVTGNGLVTVVGITSLESFVETASERGSPLLRIEYELPQPPLLVVRRALWALGRWPFNMLTENCEHFATWASQGVLISPQAARLPLGEAQPARKPAPIAVADEQAALERFLGAMAAAREEFQRRVGKTRAAAAASAQRAGEAVKRSTDAAQASVAQTAARAEAAVRRGAQIAGQRIDDLQSRAAASISELSDGARQVQQTAQRVATDAAPQASSGGAGTAGVAGAAEHEGPADPESAGPATGTAPTSVSPWEDLRRWLQPDADGPAQTGAAQPGAASAGGRNASGRPAEHLQSGASEVAEELPDASASSEDIEVRLFGYALRHRSRKGHVCRPPGCQTLPQLFGGGSYCLIEPPEEGLPGREPGSPASPVDEASSAGIDEGAAGWPASSLQLAKRQIDRAAAHVFDECDRTAPPRRAKVRADGVWEFAPVRPVDAAGDAAEQTPEQRG</sequence>
<evidence type="ECO:0000313" key="7">
    <source>
        <dbReference type="Proteomes" id="UP000323011"/>
    </source>
</evidence>
<dbReference type="InterPro" id="IPR007053">
    <property type="entry name" value="LRAT_dom"/>
</dbReference>
<dbReference type="Proteomes" id="UP000323011">
    <property type="component" value="Unassembled WGS sequence"/>
</dbReference>
<evidence type="ECO:0000256" key="1">
    <source>
        <dbReference type="SAM" id="MobiDB-lite"/>
    </source>
</evidence>
<dbReference type="PROSITE" id="PS51934">
    <property type="entry name" value="LRAT"/>
    <property type="match status" value="1"/>
</dbReference>
<dbReference type="Pfam" id="PF04970">
    <property type="entry name" value="LRAT"/>
    <property type="match status" value="1"/>
</dbReference>
<reference evidence="6 7" key="1">
    <citation type="submission" date="2019-07" db="EMBL/GenBank/DDBJ databases">
        <title>Genomes of Cafeteria roenbergensis.</title>
        <authorList>
            <person name="Fischer M.G."/>
            <person name="Hackl T."/>
            <person name="Roman M."/>
        </authorList>
    </citation>
    <scope>NUCLEOTIDE SEQUENCE [LARGE SCALE GENOMIC DNA]</scope>
    <source>
        <strain evidence="3 7">BVI</strain>
        <strain evidence="4 8">Cflag</strain>
        <strain evidence="5 6">E4-10P</strain>
    </source>
</reference>
<evidence type="ECO:0000313" key="5">
    <source>
        <dbReference type="EMBL" id="KAA0165875.1"/>
    </source>
</evidence>
<name>A0A5A8CJN9_CAFRO</name>
<evidence type="ECO:0000259" key="2">
    <source>
        <dbReference type="PROSITE" id="PS51934"/>
    </source>
</evidence>
<comment type="caution">
    <text evidence="3">The sequence shown here is derived from an EMBL/GenBank/DDBJ whole genome shotgun (WGS) entry which is preliminary data.</text>
</comment>
<dbReference type="AlphaFoldDB" id="A0A5A8CJN9"/>
<dbReference type="EMBL" id="VLTN01000017">
    <property type="protein sequence ID" value="KAA0153225.1"/>
    <property type="molecule type" value="Genomic_DNA"/>
</dbReference>
<dbReference type="EMBL" id="VLTO01000091">
    <property type="protein sequence ID" value="KAA0165875.1"/>
    <property type="molecule type" value="Genomic_DNA"/>
</dbReference>
<evidence type="ECO:0000313" key="4">
    <source>
        <dbReference type="EMBL" id="KAA0162674.1"/>
    </source>
</evidence>
<dbReference type="EMBL" id="VLTM01000026">
    <property type="protein sequence ID" value="KAA0162674.1"/>
    <property type="molecule type" value="Genomic_DNA"/>
</dbReference>
<feature type="compositionally biased region" description="Low complexity" evidence="1">
    <location>
        <begin position="361"/>
        <end position="386"/>
    </location>
</feature>
<accession>A0A5A8CJN9</accession>